<comment type="pathway">
    <text evidence="3">Purine metabolism; urate degradation; (S)-allantoin from urate: step 1/3.</text>
</comment>
<protein>
    <recommendedName>
        <fullName evidence="6">Uricase</fullName>
        <ecNumber evidence="5">1.7.3.3</ecNumber>
    </recommendedName>
    <alternativeName>
        <fullName evidence="10">Urate oxidase</fullName>
    </alternativeName>
</protein>
<dbReference type="InterPro" id="IPR019842">
    <property type="entry name" value="Uricase_CS"/>
</dbReference>
<dbReference type="FunFam" id="3.10.270.10:FF:000001">
    <property type="entry name" value="Uricase"/>
    <property type="match status" value="1"/>
</dbReference>
<sequence>MRVGPVVAREPDTATAVWTPVCENSRRATPSTPRLCPDPTLARPPHLATAAAHRPPKMNPYNHDTTGLSGEVQPSYSAAVETPFLADELRTSGSGSPKAAADEEEAYELAEYGYGKNYVKVLKVRRDGLRHSIREYEVNTHLQLDSREDFLQGVNKHIIATDTQKNTVYVLAKKYGIKSPEAFSLLLCSHFLYTYPQVTEVSVHIEEYPWTRIMRDGQEHNHAFVMSPVAFRSCTVSQLRNEAPRIRGELHGLRVLKTTQSAFRDFVQDEFRTLPDVNDRIFSTVVTASWLYNTGSVDFDKVWHTVKECILDKFAGEPKEGIFSPSVQNTLYLAAKMVLDQVDEIERVEMQMPNKHYNSLDLSKFQSTIKGGSENHEVYQPTDKPAGIIHAQLERSSKTLASRPRQVFRRRAKL</sequence>
<evidence type="ECO:0000256" key="3">
    <source>
        <dbReference type="ARBA" id="ARBA00004831"/>
    </source>
</evidence>
<evidence type="ECO:0000256" key="2">
    <source>
        <dbReference type="ARBA" id="ARBA00004275"/>
    </source>
</evidence>
<dbReference type="InterPro" id="IPR002042">
    <property type="entry name" value="Uricase"/>
</dbReference>
<evidence type="ECO:0000313" key="13">
    <source>
        <dbReference type="Proteomes" id="UP001219518"/>
    </source>
</evidence>
<comment type="catalytic activity">
    <reaction evidence="11">
        <text>urate + O2 + H2O = 5-hydroxyisourate + H2O2</text>
        <dbReference type="Rhea" id="RHEA:21368"/>
        <dbReference type="ChEBI" id="CHEBI:15377"/>
        <dbReference type="ChEBI" id="CHEBI:15379"/>
        <dbReference type="ChEBI" id="CHEBI:16240"/>
        <dbReference type="ChEBI" id="CHEBI:17775"/>
        <dbReference type="ChEBI" id="CHEBI:18072"/>
        <dbReference type="EC" id="1.7.3.3"/>
    </reaction>
</comment>
<evidence type="ECO:0000256" key="4">
    <source>
        <dbReference type="ARBA" id="ARBA00009760"/>
    </source>
</evidence>
<gene>
    <name evidence="12" type="ORF">KUF71_018102</name>
</gene>
<dbReference type="NCBIfam" id="TIGR03383">
    <property type="entry name" value="urate_oxi"/>
    <property type="match status" value="1"/>
</dbReference>
<evidence type="ECO:0000256" key="5">
    <source>
        <dbReference type="ARBA" id="ARBA00012598"/>
    </source>
</evidence>
<dbReference type="AlphaFoldDB" id="A0AAE1GQL3"/>
<dbReference type="GO" id="GO:0019628">
    <property type="term" value="P:urate catabolic process"/>
    <property type="evidence" value="ECO:0007669"/>
    <property type="project" value="TreeGrafter"/>
</dbReference>
<dbReference type="Proteomes" id="UP001219518">
    <property type="component" value="Unassembled WGS sequence"/>
</dbReference>
<proteinExistence type="inferred from homology"/>
<comment type="similarity">
    <text evidence="4">Belongs to the uricase family.</text>
</comment>
<keyword evidence="9" id="KW-0576">Peroxisome</keyword>
<dbReference type="Gene3D" id="3.10.270.10">
    <property type="entry name" value="Urate Oxidase"/>
    <property type="match status" value="1"/>
</dbReference>
<organism evidence="12 13">
    <name type="scientific">Frankliniella fusca</name>
    <dbReference type="NCBI Taxonomy" id="407009"/>
    <lineage>
        <taxon>Eukaryota</taxon>
        <taxon>Metazoa</taxon>
        <taxon>Ecdysozoa</taxon>
        <taxon>Arthropoda</taxon>
        <taxon>Hexapoda</taxon>
        <taxon>Insecta</taxon>
        <taxon>Pterygota</taxon>
        <taxon>Neoptera</taxon>
        <taxon>Paraneoptera</taxon>
        <taxon>Thysanoptera</taxon>
        <taxon>Terebrantia</taxon>
        <taxon>Thripoidea</taxon>
        <taxon>Thripidae</taxon>
        <taxon>Frankliniella</taxon>
    </lineage>
</organism>
<dbReference type="PRINTS" id="PR00093">
    <property type="entry name" value="URICASE"/>
</dbReference>
<comment type="caution">
    <text evidence="12">The sequence shown here is derived from an EMBL/GenBank/DDBJ whole genome shotgun (WGS) entry which is preliminary data.</text>
</comment>
<reference evidence="12" key="2">
    <citation type="journal article" date="2023" name="BMC Genomics">
        <title>Pest status, molecular evolution, and epigenetic factors derived from the genome assembly of Frankliniella fusca, a thysanopteran phytovirus vector.</title>
        <authorList>
            <person name="Catto M.A."/>
            <person name="Labadie P.E."/>
            <person name="Jacobson A.L."/>
            <person name="Kennedy G.G."/>
            <person name="Srinivasan R."/>
            <person name="Hunt B.G."/>
        </authorList>
    </citation>
    <scope>NUCLEOTIDE SEQUENCE</scope>
    <source>
        <strain evidence="12">PL_HMW_Pooled</strain>
    </source>
</reference>
<dbReference type="PANTHER" id="PTHR42874:SF1">
    <property type="entry name" value="URICASE"/>
    <property type="match status" value="1"/>
</dbReference>
<evidence type="ECO:0000256" key="1">
    <source>
        <dbReference type="ARBA" id="ARBA00003860"/>
    </source>
</evidence>
<dbReference type="EC" id="1.7.3.3" evidence="5"/>
<keyword evidence="8" id="KW-0560">Oxidoreductase</keyword>
<dbReference type="Pfam" id="PF01014">
    <property type="entry name" value="Uricase"/>
    <property type="match status" value="2"/>
</dbReference>
<evidence type="ECO:0000256" key="9">
    <source>
        <dbReference type="ARBA" id="ARBA00023140"/>
    </source>
</evidence>
<evidence type="ECO:0000256" key="11">
    <source>
        <dbReference type="ARBA" id="ARBA00048818"/>
    </source>
</evidence>
<keyword evidence="7" id="KW-0659">Purine metabolism</keyword>
<name>A0AAE1GQL3_9NEOP</name>
<keyword evidence="13" id="KW-1185">Reference proteome</keyword>
<comment type="function">
    <text evidence="1">Catalyzes the oxidation of uric acid to 5-hydroxyisourate, which is further processed to form (S)-allantoin.</text>
</comment>
<dbReference type="GO" id="GO:0004846">
    <property type="term" value="F:urate oxidase activity"/>
    <property type="evidence" value="ECO:0007669"/>
    <property type="project" value="UniProtKB-EC"/>
</dbReference>
<reference evidence="12" key="1">
    <citation type="submission" date="2021-07" db="EMBL/GenBank/DDBJ databases">
        <authorList>
            <person name="Catto M.A."/>
            <person name="Jacobson A."/>
            <person name="Kennedy G."/>
            <person name="Labadie P."/>
            <person name="Hunt B.G."/>
            <person name="Srinivasan R."/>
        </authorList>
    </citation>
    <scope>NUCLEOTIDE SEQUENCE</scope>
    <source>
        <strain evidence="12">PL_HMW_Pooled</strain>
        <tissue evidence="12">Head</tissue>
    </source>
</reference>
<dbReference type="PROSITE" id="PS00366">
    <property type="entry name" value="URICASE"/>
    <property type="match status" value="1"/>
</dbReference>
<evidence type="ECO:0000256" key="7">
    <source>
        <dbReference type="ARBA" id="ARBA00022631"/>
    </source>
</evidence>
<dbReference type="SUPFAM" id="SSF55620">
    <property type="entry name" value="Tetrahydrobiopterin biosynthesis enzymes-like"/>
    <property type="match status" value="2"/>
</dbReference>
<dbReference type="GO" id="GO:0005777">
    <property type="term" value="C:peroxisome"/>
    <property type="evidence" value="ECO:0007669"/>
    <property type="project" value="UniProtKB-SubCell"/>
</dbReference>
<accession>A0AAE1GQL3</accession>
<evidence type="ECO:0000256" key="10">
    <source>
        <dbReference type="ARBA" id="ARBA00031317"/>
    </source>
</evidence>
<comment type="subcellular location">
    <subcellularLocation>
        <location evidence="2">Peroxisome</location>
    </subcellularLocation>
</comment>
<evidence type="ECO:0000256" key="6">
    <source>
        <dbReference type="ARBA" id="ARBA00017098"/>
    </source>
</evidence>
<dbReference type="EMBL" id="JAHWGI010000004">
    <property type="protein sequence ID" value="KAK3907274.1"/>
    <property type="molecule type" value="Genomic_DNA"/>
</dbReference>
<evidence type="ECO:0000313" key="12">
    <source>
        <dbReference type="EMBL" id="KAK3907274.1"/>
    </source>
</evidence>
<dbReference type="GO" id="GO:0006145">
    <property type="term" value="P:purine nucleobase catabolic process"/>
    <property type="evidence" value="ECO:0007669"/>
    <property type="project" value="TreeGrafter"/>
</dbReference>
<dbReference type="PANTHER" id="PTHR42874">
    <property type="entry name" value="URICASE"/>
    <property type="match status" value="1"/>
</dbReference>
<evidence type="ECO:0000256" key="8">
    <source>
        <dbReference type="ARBA" id="ARBA00023002"/>
    </source>
</evidence>